<dbReference type="OrthoDB" id="419711at2759"/>
<feature type="region of interest" description="Disordered" evidence="1">
    <location>
        <begin position="258"/>
        <end position="277"/>
    </location>
</feature>
<accession>A0A8K0W0I9</accession>
<keyword evidence="2" id="KW-0472">Membrane</keyword>
<sequence length="277" mass="31339">MAISSRLTAPYSGEFDPSHRFATSWILPPSILFFLRALLSIYAFATIFAIFGWNGSHGMSEASQRSFSYFTHLTYWGLAFYFAFAAIHTGSYWLSGAPFLSRWPKALQIAHSMFYSTAVVYPWIVTIVYWALLAPGRFPSPFSLWSNTSQHAMNSLFAFVEILFPRTSPLPWLDLVPIIVLLALYLGLAYLTHETQGFYVYDFLDLQEHSSGIVAAYIVGILVAAIVVFLIVRYLIMLRVWVTEKKLGKTGKLSAREVRSAVHQDPEKGTSHNFHSK</sequence>
<feature type="transmembrane region" description="Helical" evidence="2">
    <location>
        <begin position="212"/>
        <end position="236"/>
    </location>
</feature>
<keyword evidence="2" id="KW-1133">Transmembrane helix</keyword>
<organism evidence="3 4">
    <name type="scientific">Paraphoma chrysanthemicola</name>
    <dbReference type="NCBI Taxonomy" id="798071"/>
    <lineage>
        <taxon>Eukaryota</taxon>
        <taxon>Fungi</taxon>
        <taxon>Dikarya</taxon>
        <taxon>Ascomycota</taxon>
        <taxon>Pezizomycotina</taxon>
        <taxon>Dothideomycetes</taxon>
        <taxon>Pleosporomycetidae</taxon>
        <taxon>Pleosporales</taxon>
        <taxon>Pleosporineae</taxon>
        <taxon>Phaeosphaeriaceae</taxon>
        <taxon>Paraphoma</taxon>
    </lineage>
</organism>
<evidence type="ECO:0000256" key="2">
    <source>
        <dbReference type="SAM" id="Phobius"/>
    </source>
</evidence>
<feature type="transmembrane region" description="Helical" evidence="2">
    <location>
        <begin position="31"/>
        <end position="53"/>
    </location>
</feature>
<dbReference type="AlphaFoldDB" id="A0A8K0W0I9"/>
<feature type="transmembrane region" description="Helical" evidence="2">
    <location>
        <begin position="114"/>
        <end position="133"/>
    </location>
</feature>
<dbReference type="Proteomes" id="UP000813461">
    <property type="component" value="Unassembled WGS sequence"/>
</dbReference>
<keyword evidence="2" id="KW-0812">Transmembrane</keyword>
<evidence type="ECO:0000313" key="4">
    <source>
        <dbReference type="Proteomes" id="UP000813461"/>
    </source>
</evidence>
<name>A0A8K0W0I9_9PLEO</name>
<keyword evidence="4" id="KW-1185">Reference proteome</keyword>
<feature type="transmembrane region" description="Helical" evidence="2">
    <location>
        <begin position="172"/>
        <end position="192"/>
    </location>
</feature>
<reference evidence="3" key="1">
    <citation type="journal article" date="2021" name="Nat. Commun.">
        <title>Genetic determinants of endophytism in the Arabidopsis root mycobiome.</title>
        <authorList>
            <person name="Mesny F."/>
            <person name="Miyauchi S."/>
            <person name="Thiergart T."/>
            <person name="Pickel B."/>
            <person name="Atanasova L."/>
            <person name="Karlsson M."/>
            <person name="Huettel B."/>
            <person name="Barry K.W."/>
            <person name="Haridas S."/>
            <person name="Chen C."/>
            <person name="Bauer D."/>
            <person name="Andreopoulos W."/>
            <person name="Pangilinan J."/>
            <person name="LaButti K."/>
            <person name="Riley R."/>
            <person name="Lipzen A."/>
            <person name="Clum A."/>
            <person name="Drula E."/>
            <person name="Henrissat B."/>
            <person name="Kohler A."/>
            <person name="Grigoriev I.V."/>
            <person name="Martin F.M."/>
            <person name="Hacquard S."/>
        </authorList>
    </citation>
    <scope>NUCLEOTIDE SEQUENCE</scope>
    <source>
        <strain evidence="3">MPI-SDFR-AT-0120</strain>
    </source>
</reference>
<protein>
    <recommendedName>
        <fullName evidence="5">FAR-17a/AIG1-like protein</fullName>
    </recommendedName>
</protein>
<evidence type="ECO:0000313" key="3">
    <source>
        <dbReference type="EMBL" id="KAH7089259.1"/>
    </source>
</evidence>
<dbReference type="EMBL" id="JAGMVJ010000007">
    <property type="protein sequence ID" value="KAH7089259.1"/>
    <property type="molecule type" value="Genomic_DNA"/>
</dbReference>
<feature type="compositionally biased region" description="Basic and acidic residues" evidence="1">
    <location>
        <begin position="258"/>
        <end position="270"/>
    </location>
</feature>
<comment type="caution">
    <text evidence="3">The sequence shown here is derived from an EMBL/GenBank/DDBJ whole genome shotgun (WGS) entry which is preliminary data.</text>
</comment>
<dbReference type="PANTHER" id="PTHR12242:SF1">
    <property type="entry name" value="MYND-TYPE DOMAIN-CONTAINING PROTEIN"/>
    <property type="match status" value="1"/>
</dbReference>
<proteinExistence type="predicted"/>
<dbReference type="PANTHER" id="PTHR12242">
    <property type="entry name" value="OS02G0130600 PROTEIN-RELATED"/>
    <property type="match status" value="1"/>
</dbReference>
<dbReference type="GO" id="GO:0016020">
    <property type="term" value="C:membrane"/>
    <property type="evidence" value="ECO:0007669"/>
    <property type="project" value="TreeGrafter"/>
</dbReference>
<feature type="transmembrane region" description="Helical" evidence="2">
    <location>
        <begin position="73"/>
        <end position="94"/>
    </location>
</feature>
<evidence type="ECO:0000256" key="1">
    <source>
        <dbReference type="SAM" id="MobiDB-lite"/>
    </source>
</evidence>
<gene>
    <name evidence="3" type="ORF">FB567DRAFT_328784</name>
</gene>
<evidence type="ECO:0008006" key="5">
    <source>
        <dbReference type="Google" id="ProtNLM"/>
    </source>
</evidence>